<dbReference type="PANTHER" id="PTHR38588">
    <property type="entry name" value="BLL0334 PROTEIN"/>
    <property type="match status" value="1"/>
</dbReference>
<dbReference type="SUPFAM" id="SSF55961">
    <property type="entry name" value="Bet v1-like"/>
    <property type="match status" value="1"/>
</dbReference>
<evidence type="ECO:0000313" key="2">
    <source>
        <dbReference type="Proteomes" id="UP000216885"/>
    </source>
</evidence>
<sequence length="241" mass="25248">MQIEQSFDVAMPLATVWAAFHEPALLVQCLPGASLRGEPIGDELPLLFKVKLGPIAAAFAGLGSLSLDEAGHSGEMTGQATDGKSNSRVKGAARFAVVPKDSAVTTVNVTVDFSITGSLAQFSREGIVRALGDQLTKQFAQNLQAMLSAQSHTAPAEDVRSTSPVHVIASESGAVAIPADKPGASFERMPKNAASQSVSQAAVQQPSEAPALNLFALVLAMMRDAWKKWMGRGKHAKRGTT</sequence>
<protein>
    <recommendedName>
        <fullName evidence="3">Carbon monoxide dehydrogenase</fullName>
    </recommendedName>
</protein>
<comment type="caution">
    <text evidence="1">The sequence shown here is derived from an EMBL/GenBank/DDBJ whole genome shotgun (WGS) entry which is preliminary data.</text>
</comment>
<dbReference type="InterPro" id="IPR023393">
    <property type="entry name" value="START-like_dom_sf"/>
</dbReference>
<gene>
    <name evidence="1" type="ORF">CAL20_18800</name>
</gene>
<dbReference type="RefSeq" id="WP_094822551.1">
    <property type="nucleotide sequence ID" value="NZ_NEVO01000013.1"/>
</dbReference>
<dbReference type="Proteomes" id="UP000216885">
    <property type="component" value="Unassembled WGS sequence"/>
</dbReference>
<dbReference type="CDD" id="cd07823">
    <property type="entry name" value="SRPBCC_5"/>
    <property type="match status" value="1"/>
</dbReference>
<dbReference type="Pfam" id="PF06240">
    <property type="entry name" value="COXG"/>
    <property type="match status" value="1"/>
</dbReference>
<evidence type="ECO:0000313" key="1">
    <source>
        <dbReference type="EMBL" id="OZI53059.1"/>
    </source>
</evidence>
<accession>A0A261TTV4</accession>
<organism evidence="1 2">
    <name type="scientific">Bordetella genomosp. 4</name>
    <dbReference type="NCBI Taxonomy" id="463044"/>
    <lineage>
        <taxon>Bacteria</taxon>
        <taxon>Pseudomonadati</taxon>
        <taxon>Pseudomonadota</taxon>
        <taxon>Betaproteobacteria</taxon>
        <taxon>Burkholderiales</taxon>
        <taxon>Alcaligenaceae</taxon>
        <taxon>Bordetella</taxon>
    </lineage>
</organism>
<dbReference type="OrthoDB" id="9808623at2"/>
<keyword evidence="2" id="KW-1185">Reference proteome</keyword>
<dbReference type="InterPro" id="IPR010419">
    <property type="entry name" value="CO_DH_gsu"/>
</dbReference>
<reference evidence="1 2" key="1">
    <citation type="submission" date="2017-05" db="EMBL/GenBank/DDBJ databases">
        <title>Complete and WGS of Bordetella genogroups.</title>
        <authorList>
            <person name="Spilker T."/>
            <person name="LiPuma J."/>
        </authorList>
    </citation>
    <scope>NUCLEOTIDE SEQUENCE [LARGE SCALE GENOMIC DNA]</scope>
    <source>
        <strain evidence="1 2">AU9919</strain>
    </source>
</reference>
<proteinExistence type="predicted"/>
<dbReference type="PANTHER" id="PTHR38588:SF1">
    <property type="entry name" value="BLL0334 PROTEIN"/>
    <property type="match status" value="1"/>
</dbReference>
<dbReference type="AlphaFoldDB" id="A0A261TTV4"/>
<dbReference type="Gene3D" id="3.30.530.20">
    <property type="match status" value="1"/>
</dbReference>
<evidence type="ECO:0008006" key="3">
    <source>
        <dbReference type="Google" id="ProtNLM"/>
    </source>
</evidence>
<dbReference type="EMBL" id="NEVQ01000019">
    <property type="protein sequence ID" value="OZI53059.1"/>
    <property type="molecule type" value="Genomic_DNA"/>
</dbReference>
<name>A0A261TTV4_9BORD</name>